<dbReference type="Gene3D" id="3.50.50.60">
    <property type="entry name" value="FAD/NAD(P)-binding domain"/>
    <property type="match status" value="1"/>
</dbReference>
<dbReference type="SUPFAM" id="SSF51905">
    <property type="entry name" value="FAD/NAD(P)-binding domain"/>
    <property type="match status" value="1"/>
</dbReference>
<dbReference type="EMBL" id="CP111022">
    <property type="protein sequence ID" value="WAR18530.1"/>
    <property type="molecule type" value="Genomic_DNA"/>
</dbReference>
<dbReference type="Pfam" id="PF00743">
    <property type="entry name" value="FMO-like"/>
    <property type="match status" value="1"/>
</dbReference>
<organism evidence="7 8">
    <name type="scientific">Mya arenaria</name>
    <name type="common">Soft-shell clam</name>
    <dbReference type="NCBI Taxonomy" id="6604"/>
    <lineage>
        <taxon>Eukaryota</taxon>
        <taxon>Metazoa</taxon>
        <taxon>Spiralia</taxon>
        <taxon>Lophotrochozoa</taxon>
        <taxon>Mollusca</taxon>
        <taxon>Bivalvia</taxon>
        <taxon>Autobranchia</taxon>
        <taxon>Heteroconchia</taxon>
        <taxon>Euheterodonta</taxon>
        <taxon>Imparidentia</taxon>
        <taxon>Neoheterodontei</taxon>
        <taxon>Myida</taxon>
        <taxon>Myoidea</taxon>
        <taxon>Myidae</taxon>
        <taxon>Mya</taxon>
    </lineage>
</organism>
<evidence type="ECO:0000256" key="1">
    <source>
        <dbReference type="ARBA" id="ARBA00009183"/>
    </source>
</evidence>
<reference evidence="7" key="1">
    <citation type="submission" date="2022-11" db="EMBL/GenBank/DDBJ databases">
        <title>Centuries of genome instability and evolution in soft-shell clam transmissible cancer (bioRxiv).</title>
        <authorList>
            <person name="Hart S.F.M."/>
            <person name="Yonemitsu M.A."/>
            <person name="Giersch R.M."/>
            <person name="Beal B.F."/>
            <person name="Arriagada G."/>
            <person name="Davis B.W."/>
            <person name="Ostrander E.A."/>
            <person name="Goff S.P."/>
            <person name="Metzger M.J."/>
        </authorList>
    </citation>
    <scope>NUCLEOTIDE SEQUENCE</scope>
    <source>
        <strain evidence="7">MELC-2E11</strain>
        <tissue evidence="7">Siphon/mantle</tissue>
    </source>
</reference>
<evidence type="ECO:0000313" key="8">
    <source>
        <dbReference type="Proteomes" id="UP001164746"/>
    </source>
</evidence>
<dbReference type="EC" id="1.-.-.-" evidence="6"/>
<accession>A0ABY7F8K3</accession>
<evidence type="ECO:0000256" key="4">
    <source>
        <dbReference type="ARBA" id="ARBA00022857"/>
    </source>
</evidence>
<evidence type="ECO:0000256" key="2">
    <source>
        <dbReference type="ARBA" id="ARBA00022630"/>
    </source>
</evidence>
<sequence>MEIHSKRFVERAKGLKDVVAIANFQNDIMMELAIDWIKYRTKADCVTNGRQDMASKLPICIVGAGAAGLSAVYQLMKLPDIPDIICYEKQDTWGGISNLSWRVGVDEYGEPAHNTTYKHLWTNGPKEVFEYPDYSFEDHLTRKNKISYCYCETTRRRFGRIPDLKEKIRFHTAVRLVEYDEDNDVFHVTTADLKTGAVEHKDFSHVIVASGVFYYPNTPEIPGIETFAGRIMHSHDFKKPEELRGQTVLIIGAGWSAEDIAVLGVKFGAKMIYLSYRSVPIGKKWPIGKG</sequence>
<protein>
    <recommendedName>
        <fullName evidence="6">Flavin-containing monooxygenase</fullName>
        <ecNumber evidence="6">1.-.-.-</ecNumber>
    </recommendedName>
</protein>
<dbReference type="Proteomes" id="UP001164746">
    <property type="component" value="Chromosome 11"/>
</dbReference>
<dbReference type="InterPro" id="IPR036188">
    <property type="entry name" value="FAD/NAD-bd_sf"/>
</dbReference>
<dbReference type="InterPro" id="IPR050346">
    <property type="entry name" value="FMO-like"/>
</dbReference>
<keyword evidence="5 6" id="KW-0560">Oxidoreductase</keyword>
<keyword evidence="4" id="KW-0521">NADP</keyword>
<keyword evidence="2 6" id="KW-0285">Flavoprotein</keyword>
<comment type="cofactor">
    <cofactor evidence="6">
        <name>FAD</name>
        <dbReference type="ChEBI" id="CHEBI:57692"/>
    </cofactor>
</comment>
<dbReference type="PRINTS" id="PR00370">
    <property type="entry name" value="FMOXYGENASE"/>
</dbReference>
<proteinExistence type="inferred from homology"/>
<evidence type="ECO:0000256" key="6">
    <source>
        <dbReference type="RuleBase" id="RU361177"/>
    </source>
</evidence>
<keyword evidence="3 6" id="KW-0274">FAD</keyword>
<dbReference type="PANTHER" id="PTHR23023">
    <property type="entry name" value="DIMETHYLANILINE MONOOXYGENASE"/>
    <property type="match status" value="1"/>
</dbReference>
<evidence type="ECO:0000256" key="3">
    <source>
        <dbReference type="ARBA" id="ARBA00022827"/>
    </source>
</evidence>
<evidence type="ECO:0000256" key="5">
    <source>
        <dbReference type="ARBA" id="ARBA00023002"/>
    </source>
</evidence>
<keyword evidence="8" id="KW-1185">Reference proteome</keyword>
<evidence type="ECO:0000313" key="7">
    <source>
        <dbReference type="EMBL" id="WAR18530.1"/>
    </source>
</evidence>
<dbReference type="InterPro" id="IPR020946">
    <property type="entry name" value="Flavin_mOase-like"/>
</dbReference>
<dbReference type="InterPro" id="IPR000960">
    <property type="entry name" value="Flavin_mOase"/>
</dbReference>
<keyword evidence="6" id="KW-0503">Monooxygenase</keyword>
<name>A0ABY7F8K3_MYAAR</name>
<gene>
    <name evidence="7" type="ORF">MAR_000368</name>
</gene>
<comment type="similarity">
    <text evidence="1 6">Belongs to the FMO family.</text>
</comment>